<evidence type="ECO:0000256" key="1">
    <source>
        <dbReference type="ARBA" id="ARBA00004651"/>
    </source>
</evidence>
<feature type="compositionally biased region" description="Low complexity" evidence="8">
    <location>
        <begin position="1"/>
        <end position="15"/>
    </location>
</feature>
<sequence length="404" mass="42154">MSPDSAAAADEAAVAEPRRPADDAAGGVVNAADGGAAGADPAPGADTWRSDPDQDLGEPGAPLSKRSPFLIGFFAGLGLFLAWWLGGLIISIGSVLIQILVALFLAAGLNPAVELFERRGLKRSWAVLTVIVVVVAALALFLVAFVPVISDQVAAITANAPDWLDSLQRNRQIQNFDQRYDVISKVKAYLADGKFASSLFGGVLGIGLAVLGVLANTFVVTVLTLYFLSSLEKTKNALYRLAPASRRGRVSKLGDEIIRGVGGYVSGAFVVALCAGISSLVFLFVVGLGQYAVALAFVVALLDVIPMIGATLGAVIVTAIGFATDPTIGLVCIIFYVVYQQLENYVIYPRVMSRSVDIPGAMTVIAALIGAALLGVVGALLAIPTAAAILLLTREVFVRRQDAR</sequence>
<gene>
    <name evidence="10" type="ORF">BJZ21_001365</name>
</gene>
<evidence type="ECO:0000256" key="7">
    <source>
        <dbReference type="ARBA" id="ARBA00023136"/>
    </source>
</evidence>
<evidence type="ECO:0000313" key="10">
    <source>
        <dbReference type="EMBL" id="NYD41282.1"/>
    </source>
</evidence>
<dbReference type="GO" id="GO:0005886">
    <property type="term" value="C:plasma membrane"/>
    <property type="evidence" value="ECO:0007669"/>
    <property type="project" value="UniProtKB-SubCell"/>
</dbReference>
<organism evidence="10 11">
    <name type="scientific">Nocardioides panaciterrulae</name>
    <dbReference type="NCBI Taxonomy" id="661492"/>
    <lineage>
        <taxon>Bacteria</taxon>
        <taxon>Bacillati</taxon>
        <taxon>Actinomycetota</taxon>
        <taxon>Actinomycetes</taxon>
        <taxon>Propionibacteriales</taxon>
        <taxon>Nocardioidaceae</taxon>
        <taxon>Nocardioides</taxon>
    </lineage>
</organism>
<keyword evidence="6 9" id="KW-1133">Transmembrane helix</keyword>
<dbReference type="EMBL" id="JACCBG010000001">
    <property type="protein sequence ID" value="NYD41282.1"/>
    <property type="molecule type" value="Genomic_DNA"/>
</dbReference>
<feature type="transmembrane region" description="Helical" evidence="9">
    <location>
        <begin position="359"/>
        <end position="392"/>
    </location>
</feature>
<comment type="subcellular location">
    <subcellularLocation>
        <location evidence="1">Cell membrane</location>
        <topology evidence="1">Multi-pass membrane protein</topology>
    </subcellularLocation>
</comment>
<feature type="region of interest" description="Disordered" evidence="8">
    <location>
        <begin position="1"/>
        <end position="59"/>
    </location>
</feature>
<dbReference type="Pfam" id="PF01594">
    <property type="entry name" value="AI-2E_transport"/>
    <property type="match status" value="1"/>
</dbReference>
<feature type="transmembrane region" description="Helical" evidence="9">
    <location>
        <begin position="315"/>
        <end position="339"/>
    </location>
</feature>
<feature type="transmembrane region" description="Helical" evidence="9">
    <location>
        <begin position="261"/>
        <end position="285"/>
    </location>
</feature>
<dbReference type="GO" id="GO:0055085">
    <property type="term" value="P:transmembrane transport"/>
    <property type="evidence" value="ECO:0007669"/>
    <property type="project" value="TreeGrafter"/>
</dbReference>
<dbReference type="InterPro" id="IPR002549">
    <property type="entry name" value="AI-2E-like"/>
</dbReference>
<keyword evidence="3" id="KW-0813">Transport</keyword>
<feature type="transmembrane region" description="Helical" evidence="9">
    <location>
        <begin position="199"/>
        <end position="228"/>
    </location>
</feature>
<keyword evidence="4" id="KW-1003">Cell membrane</keyword>
<keyword evidence="11" id="KW-1185">Reference proteome</keyword>
<feature type="transmembrane region" description="Helical" evidence="9">
    <location>
        <begin position="69"/>
        <end position="86"/>
    </location>
</feature>
<dbReference type="RefSeq" id="WP_343052000.1">
    <property type="nucleotide sequence ID" value="NZ_JACCBG010000001.1"/>
</dbReference>
<accession>A0A7Y9E5G5</accession>
<protein>
    <submittedName>
        <fullName evidence="10">Putative PurR-regulated permease PerM</fullName>
    </submittedName>
</protein>
<evidence type="ECO:0000313" key="11">
    <source>
        <dbReference type="Proteomes" id="UP000535511"/>
    </source>
</evidence>
<evidence type="ECO:0000256" key="6">
    <source>
        <dbReference type="ARBA" id="ARBA00022989"/>
    </source>
</evidence>
<dbReference type="AlphaFoldDB" id="A0A7Y9E5G5"/>
<evidence type="ECO:0000256" key="8">
    <source>
        <dbReference type="SAM" id="MobiDB-lite"/>
    </source>
</evidence>
<feature type="compositionally biased region" description="Low complexity" evidence="8">
    <location>
        <begin position="23"/>
        <end position="46"/>
    </location>
</feature>
<keyword evidence="5 9" id="KW-0812">Transmembrane</keyword>
<dbReference type="PANTHER" id="PTHR21716">
    <property type="entry name" value="TRANSMEMBRANE PROTEIN"/>
    <property type="match status" value="1"/>
</dbReference>
<evidence type="ECO:0000256" key="3">
    <source>
        <dbReference type="ARBA" id="ARBA00022448"/>
    </source>
</evidence>
<evidence type="ECO:0000256" key="9">
    <source>
        <dbReference type="SAM" id="Phobius"/>
    </source>
</evidence>
<evidence type="ECO:0000256" key="4">
    <source>
        <dbReference type="ARBA" id="ARBA00022475"/>
    </source>
</evidence>
<evidence type="ECO:0000256" key="5">
    <source>
        <dbReference type="ARBA" id="ARBA00022692"/>
    </source>
</evidence>
<comment type="caution">
    <text evidence="10">The sequence shown here is derived from an EMBL/GenBank/DDBJ whole genome shotgun (WGS) entry which is preliminary data.</text>
</comment>
<proteinExistence type="inferred from homology"/>
<evidence type="ECO:0000256" key="2">
    <source>
        <dbReference type="ARBA" id="ARBA00009773"/>
    </source>
</evidence>
<comment type="similarity">
    <text evidence="2">Belongs to the autoinducer-2 exporter (AI-2E) (TC 2.A.86) family.</text>
</comment>
<feature type="transmembrane region" description="Helical" evidence="9">
    <location>
        <begin position="125"/>
        <end position="149"/>
    </location>
</feature>
<dbReference type="Proteomes" id="UP000535511">
    <property type="component" value="Unassembled WGS sequence"/>
</dbReference>
<feature type="transmembrane region" description="Helical" evidence="9">
    <location>
        <begin position="291"/>
        <end position="308"/>
    </location>
</feature>
<reference evidence="10 11" key="1">
    <citation type="submission" date="2020-07" db="EMBL/GenBank/DDBJ databases">
        <title>Sequencing the genomes of 1000 actinobacteria strains.</title>
        <authorList>
            <person name="Klenk H.-P."/>
        </authorList>
    </citation>
    <scope>NUCLEOTIDE SEQUENCE [LARGE SCALE GENOMIC DNA]</scope>
    <source>
        <strain evidence="10 11">DSM 21350</strain>
    </source>
</reference>
<name>A0A7Y9E5G5_9ACTN</name>
<keyword evidence="7 9" id="KW-0472">Membrane</keyword>
<dbReference type="PANTHER" id="PTHR21716:SF53">
    <property type="entry name" value="PERMEASE PERM-RELATED"/>
    <property type="match status" value="1"/>
</dbReference>
<feature type="transmembrane region" description="Helical" evidence="9">
    <location>
        <begin position="92"/>
        <end position="113"/>
    </location>
</feature>